<evidence type="ECO:0000256" key="10">
    <source>
        <dbReference type="HAMAP-Rule" id="MF_00120"/>
    </source>
</evidence>
<keyword evidence="8 10" id="KW-0648">Protein biosynthesis</keyword>
<dbReference type="SUPFAM" id="SSF75304">
    <property type="entry name" value="Amidase signature (AS) enzymes"/>
    <property type="match status" value="1"/>
</dbReference>
<dbReference type="InterPro" id="IPR004412">
    <property type="entry name" value="GatA"/>
</dbReference>
<dbReference type="Gene3D" id="3.90.1300.10">
    <property type="entry name" value="Amidase signature (AS) domain"/>
    <property type="match status" value="1"/>
</dbReference>
<dbReference type="InterPro" id="IPR023631">
    <property type="entry name" value="Amidase_dom"/>
</dbReference>
<evidence type="ECO:0000256" key="1">
    <source>
        <dbReference type="ARBA" id="ARBA00008069"/>
    </source>
</evidence>
<dbReference type="GO" id="GO:0005524">
    <property type="term" value="F:ATP binding"/>
    <property type="evidence" value="ECO:0007669"/>
    <property type="project" value="UniProtKB-KW"/>
</dbReference>
<dbReference type="EC" id="6.3.5.7" evidence="3 10"/>
<dbReference type="PANTHER" id="PTHR11895">
    <property type="entry name" value="TRANSAMIDASE"/>
    <property type="match status" value="1"/>
</dbReference>
<sequence length="495" mass="52577">MVSALPFDTLAAARDALRLRKISAVELTRAVLDRIDALDGTIRAYIDVGGERSVFAERALTVAAEVDAGTRTGLLAGLPIAIKDNLCTTFGRTTCSSKMLENFHSPYDATAVQKLEAAGAVIVGKTNLDEFAMGSSTENSAFGTSRNPWDTDCVPGGSSGGSAAALAAGLCLGSIGSDTGGSIRQPASLCSLVGLKPTYGRISRYGLVAFASSLDQIGPFGWTVADAALLLQAMAGYDRRDSTSAPVDVPDYLAELDVPLKGLRIGIAREYDHAEGVDPQVKSAVDEAVKVYRSLGATTVDVSLPHTKYGIAAYYVIAPCEASSNLARYDGVHYGHRTKEPVTNIFDLYSKSRAEGFGPEVQRRIMIGTYALSKGYGERLYHNALCVRAKIKQDFDEAFQSCDVIACPTSPEPAFKVGQKSGDPLAMYLADVFTVTCNIAAIAGISVPCGFTTDAKPLPIGFQLLGPAFSEPKLLRAARMYEAATEWHKRRPGSV</sequence>
<proteinExistence type="inferred from homology"/>
<keyword evidence="6 10" id="KW-0547">Nucleotide-binding</keyword>
<comment type="similarity">
    <text evidence="1 10">Belongs to the amidase family. GatA subfamily.</text>
</comment>
<feature type="active site" description="Charge relay system" evidence="10">
    <location>
        <position position="83"/>
    </location>
</feature>
<dbReference type="KEGG" id="hbs:IPV69_13275"/>
<dbReference type="Proteomes" id="UP000593765">
    <property type="component" value="Chromosome"/>
</dbReference>
<accession>A0A7M2X3C6</accession>
<comment type="function">
    <text evidence="10">Allows the formation of correctly charged Gln-tRNA(Gln) through the transamidation of misacylated Glu-tRNA(Gln) in organisms which lack glutaminyl-tRNA synthetase. The reaction takes place in the presence of glutamine and ATP through an activated gamma-phospho-Glu-tRNA(Gln).</text>
</comment>
<feature type="active site" description="Charge relay system" evidence="10">
    <location>
        <position position="158"/>
    </location>
</feature>
<evidence type="ECO:0000256" key="6">
    <source>
        <dbReference type="ARBA" id="ARBA00022741"/>
    </source>
</evidence>
<dbReference type="GO" id="GO:0050567">
    <property type="term" value="F:glutaminyl-tRNA synthase (glutamine-hydrolyzing) activity"/>
    <property type="evidence" value="ECO:0007669"/>
    <property type="project" value="UniProtKB-UniRule"/>
</dbReference>
<dbReference type="InterPro" id="IPR036928">
    <property type="entry name" value="AS_sf"/>
</dbReference>
<evidence type="ECO:0000256" key="9">
    <source>
        <dbReference type="ARBA" id="ARBA00047407"/>
    </source>
</evidence>
<feature type="active site" description="Acyl-ester intermediate" evidence="10">
    <location>
        <position position="182"/>
    </location>
</feature>
<dbReference type="GO" id="GO:0006412">
    <property type="term" value="P:translation"/>
    <property type="evidence" value="ECO:0007669"/>
    <property type="project" value="UniProtKB-UniRule"/>
</dbReference>
<evidence type="ECO:0000256" key="4">
    <source>
        <dbReference type="ARBA" id="ARBA00014428"/>
    </source>
</evidence>
<organism evidence="12 13">
    <name type="scientific">Humisphaera borealis</name>
    <dbReference type="NCBI Taxonomy" id="2807512"/>
    <lineage>
        <taxon>Bacteria</taxon>
        <taxon>Pseudomonadati</taxon>
        <taxon>Planctomycetota</taxon>
        <taxon>Phycisphaerae</taxon>
        <taxon>Tepidisphaerales</taxon>
        <taxon>Tepidisphaeraceae</taxon>
        <taxon>Humisphaera</taxon>
    </lineage>
</organism>
<dbReference type="GO" id="GO:0030956">
    <property type="term" value="C:glutamyl-tRNA(Gln) amidotransferase complex"/>
    <property type="evidence" value="ECO:0007669"/>
    <property type="project" value="InterPro"/>
</dbReference>
<comment type="subunit">
    <text evidence="2 10">Heterotrimer of A, B and C subunits.</text>
</comment>
<dbReference type="HAMAP" id="MF_00120">
    <property type="entry name" value="GatA"/>
    <property type="match status" value="1"/>
</dbReference>
<keyword evidence="7 10" id="KW-0067">ATP-binding</keyword>
<gene>
    <name evidence="10 12" type="primary">gatA</name>
    <name evidence="12" type="ORF">IPV69_13275</name>
</gene>
<dbReference type="AlphaFoldDB" id="A0A7M2X3C6"/>
<feature type="domain" description="Amidase" evidence="11">
    <location>
        <begin position="26"/>
        <end position="475"/>
    </location>
</feature>
<evidence type="ECO:0000256" key="7">
    <source>
        <dbReference type="ARBA" id="ARBA00022840"/>
    </source>
</evidence>
<dbReference type="PROSITE" id="PS00571">
    <property type="entry name" value="AMIDASES"/>
    <property type="match status" value="1"/>
</dbReference>
<dbReference type="InterPro" id="IPR020556">
    <property type="entry name" value="Amidase_CS"/>
</dbReference>
<evidence type="ECO:0000256" key="3">
    <source>
        <dbReference type="ARBA" id="ARBA00012739"/>
    </source>
</evidence>
<dbReference type="EMBL" id="CP063458">
    <property type="protein sequence ID" value="QOV92266.1"/>
    <property type="molecule type" value="Genomic_DNA"/>
</dbReference>
<dbReference type="PANTHER" id="PTHR11895:SF151">
    <property type="entry name" value="GLUTAMYL-TRNA(GLN) AMIDOTRANSFERASE SUBUNIT A"/>
    <property type="match status" value="1"/>
</dbReference>
<name>A0A7M2X3C6_9BACT</name>
<dbReference type="Pfam" id="PF01425">
    <property type="entry name" value="Amidase"/>
    <property type="match status" value="1"/>
</dbReference>
<evidence type="ECO:0000313" key="13">
    <source>
        <dbReference type="Proteomes" id="UP000593765"/>
    </source>
</evidence>
<evidence type="ECO:0000256" key="5">
    <source>
        <dbReference type="ARBA" id="ARBA00022598"/>
    </source>
</evidence>
<protein>
    <recommendedName>
        <fullName evidence="4 10">Glutamyl-tRNA(Gln) amidotransferase subunit A</fullName>
        <shortName evidence="10">Glu-ADT subunit A</shortName>
        <ecNumber evidence="3 10">6.3.5.7</ecNumber>
    </recommendedName>
</protein>
<keyword evidence="5 10" id="KW-0436">Ligase</keyword>
<evidence type="ECO:0000256" key="2">
    <source>
        <dbReference type="ARBA" id="ARBA00011123"/>
    </source>
</evidence>
<reference evidence="12 13" key="1">
    <citation type="submission" date="2020-10" db="EMBL/GenBank/DDBJ databases">
        <title>Wide distribution of Phycisphaera-like planctomycetes from WD2101 soil group in peatlands and genome analysis of the first cultivated representative.</title>
        <authorList>
            <person name="Dedysh S.N."/>
            <person name="Beletsky A.V."/>
            <person name="Ivanova A."/>
            <person name="Kulichevskaya I.S."/>
            <person name="Suzina N.E."/>
            <person name="Philippov D.A."/>
            <person name="Rakitin A.L."/>
            <person name="Mardanov A.V."/>
            <person name="Ravin N.V."/>
        </authorList>
    </citation>
    <scope>NUCLEOTIDE SEQUENCE [LARGE SCALE GENOMIC DNA]</scope>
    <source>
        <strain evidence="12 13">M1803</strain>
    </source>
</reference>
<comment type="catalytic activity">
    <reaction evidence="9 10">
        <text>L-glutamyl-tRNA(Gln) + L-glutamine + ATP + H2O = L-glutaminyl-tRNA(Gln) + L-glutamate + ADP + phosphate + H(+)</text>
        <dbReference type="Rhea" id="RHEA:17521"/>
        <dbReference type="Rhea" id="RHEA-COMP:9681"/>
        <dbReference type="Rhea" id="RHEA-COMP:9684"/>
        <dbReference type="ChEBI" id="CHEBI:15377"/>
        <dbReference type="ChEBI" id="CHEBI:15378"/>
        <dbReference type="ChEBI" id="CHEBI:29985"/>
        <dbReference type="ChEBI" id="CHEBI:30616"/>
        <dbReference type="ChEBI" id="CHEBI:43474"/>
        <dbReference type="ChEBI" id="CHEBI:58359"/>
        <dbReference type="ChEBI" id="CHEBI:78520"/>
        <dbReference type="ChEBI" id="CHEBI:78521"/>
        <dbReference type="ChEBI" id="CHEBI:456216"/>
        <dbReference type="EC" id="6.3.5.7"/>
    </reaction>
</comment>
<keyword evidence="13" id="KW-1185">Reference proteome</keyword>
<dbReference type="InterPro" id="IPR000120">
    <property type="entry name" value="Amidase"/>
</dbReference>
<evidence type="ECO:0000313" key="12">
    <source>
        <dbReference type="EMBL" id="QOV92266.1"/>
    </source>
</evidence>
<dbReference type="RefSeq" id="WP_206295600.1">
    <property type="nucleotide sequence ID" value="NZ_CP063458.1"/>
</dbReference>
<evidence type="ECO:0000256" key="8">
    <source>
        <dbReference type="ARBA" id="ARBA00022917"/>
    </source>
</evidence>
<evidence type="ECO:0000259" key="11">
    <source>
        <dbReference type="Pfam" id="PF01425"/>
    </source>
</evidence>
<dbReference type="NCBIfam" id="TIGR00132">
    <property type="entry name" value="gatA"/>
    <property type="match status" value="1"/>
</dbReference>